<dbReference type="InterPro" id="IPR005119">
    <property type="entry name" value="LysR_subst-bd"/>
</dbReference>
<comment type="similarity">
    <text evidence="1">Belongs to the LysR transcriptional regulatory family.</text>
</comment>
<keyword evidence="3" id="KW-0238">DNA-binding</keyword>
<dbReference type="InterPro" id="IPR036390">
    <property type="entry name" value="WH_DNA-bd_sf"/>
</dbReference>
<dbReference type="GO" id="GO:0003700">
    <property type="term" value="F:DNA-binding transcription factor activity"/>
    <property type="evidence" value="ECO:0007669"/>
    <property type="project" value="InterPro"/>
</dbReference>
<evidence type="ECO:0000256" key="1">
    <source>
        <dbReference type="ARBA" id="ARBA00009437"/>
    </source>
</evidence>
<gene>
    <name evidence="7" type="ORF">EHF44_02725</name>
</gene>
<keyword evidence="4" id="KW-0804">Transcription</keyword>
<dbReference type="Gene3D" id="1.10.10.10">
    <property type="entry name" value="Winged helix-like DNA-binding domain superfamily/Winged helix DNA-binding domain"/>
    <property type="match status" value="1"/>
</dbReference>
<dbReference type="OrthoDB" id="8523827at2"/>
<dbReference type="PROSITE" id="PS50931">
    <property type="entry name" value="HTH_LYSR"/>
    <property type="match status" value="1"/>
</dbReference>
<evidence type="ECO:0000313" key="7">
    <source>
        <dbReference type="EMBL" id="AZG12425.1"/>
    </source>
</evidence>
<feature type="compositionally biased region" description="Low complexity" evidence="5">
    <location>
        <begin position="21"/>
        <end position="31"/>
    </location>
</feature>
<dbReference type="InterPro" id="IPR036388">
    <property type="entry name" value="WH-like_DNA-bd_sf"/>
</dbReference>
<dbReference type="InterPro" id="IPR058163">
    <property type="entry name" value="LysR-type_TF_proteobact-type"/>
</dbReference>
<accession>A0A3G8GWU8</accession>
<evidence type="ECO:0000256" key="3">
    <source>
        <dbReference type="ARBA" id="ARBA00023125"/>
    </source>
</evidence>
<dbReference type="KEGG" id="cpau:EHF44_02725"/>
<dbReference type="EMBL" id="CP033969">
    <property type="protein sequence ID" value="AZG12425.1"/>
    <property type="molecule type" value="Genomic_DNA"/>
</dbReference>
<feature type="domain" description="HTH lysR-type" evidence="6">
    <location>
        <begin position="59"/>
        <end position="111"/>
    </location>
</feature>
<keyword evidence="2" id="KW-0805">Transcription regulation</keyword>
<name>A0A3G8GWU8_9BURK</name>
<dbReference type="PANTHER" id="PTHR30537">
    <property type="entry name" value="HTH-TYPE TRANSCRIPTIONAL REGULATOR"/>
    <property type="match status" value="1"/>
</dbReference>
<organism evidence="7 8">
    <name type="scientific">Cupriavidus pauculus</name>
    <dbReference type="NCBI Taxonomy" id="82633"/>
    <lineage>
        <taxon>Bacteria</taxon>
        <taxon>Pseudomonadati</taxon>
        <taxon>Pseudomonadota</taxon>
        <taxon>Betaproteobacteria</taxon>
        <taxon>Burkholderiales</taxon>
        <taxon>Burkholderiaceae</taxon>
        <taxon>Cupriavidus</taxon>
    </lineage>
</organism>
<dbReference type="SUPFAM" id="SSF46785">
    <property type="entry name" value="Winged helix' DNA-binding domain"/>
    <property type="match status" value="1"/>
</dbReference>
<dbReference type="SUPFAM" id="SSF53850">
    <property type="entry name" value="Periplasmic binding protein-like II"/>
    <property type="match status" value="1"/>
</dbReference>
<dbReference type="CDD" id="cd08422">
    <property type="entry name" value="PBP2_CrgA_like"/>
    <property type="match status" value="1"/>
</dbReference>
<dbReference type="Pfam" id="PF00126">
    <property type="entry name" value="HTH_1"/>
    <property type="match status" value="1"/>
</dbReference>
<dbReference type="Gene3D" id="3.40.190.290">
    <property type="match status" value="1"/>
</dbReference>
<dbReference type="Proteomes" id="UP000270411">
    <property type="component" value="Chromosome 1"/>
</dbReference>
<evidence type="ECO:0000259" key="6">
    <source>
        <dbReference type="PROSITE" id="PS50931"/>
    </source>
</evidence>
<reference evidence="8" key="1">
    <citation type="submission" date="2018-11" db="EMBL/GenBank/DDBJ databases">
        <title>FDA dAtabase for Regulatory Grade micrObial Sequences (FDA-ARGOS): Supporting development and validation of Infectious Disease Dx tests.</title>
        <authorList>
            <person name="Goldberg B."/>
            <person name="Campos J."/>
            <person name="Tallon L."/>
            <person name="Sadzewicz L."/>
            <person name="Zhao X."/>
            <person name="Vavikolanu K."/>
            <person name="Mehta A."/>
            <person name="Aluvathingal J."/>
            <person name="Nadendla S."/>
            <person name="Geyer C."/>
            <person name="Nandy P."/>
            <person name="Yan Y."/>
            <person name="Sichtig H."/>
        </authorList>
    </citation>
    <scope>NUCLEOTIDE SEQUENCE [LARGE SCALE GENOMIC DNA]</scope>
    <source>
        <strain evidence="8">FDAARGOS_614</strain>
    </source>
</reference>
<evidence type="ECO:0000256" key="4">
    <source>
        <dbReference type="ARBA" id="ARBA00023163"/>
    </source>
</evidence>
<feature type="region of interest" description="Disordered" evidence="5">
    <location>
        <begin position="1"/>
        <end position="35"/>
    </location>
</feature>
<evidence type="ECO:0000256" key="2">
    <source>
        <dbReference type="ARBA" id="ARBA00023015"/>
    </source>
</evidence>
<dbReference type="FunFam" id="1.10.10.10:FF:000001">
    <property type="entry name" value="LysR family transcriptional regulator"/>
    <property type="match status" value="1"/>
</dbReference>
<sequence length="372" mass="41318">MGSTHTTPPESPDLPESQDLPEAAEPAPSSDAAERSFRLSLPNHADALSTSFAASYAGIMAFMAVASEGSFAKAGERLGIGRSAVSRNVQKLETQLSTRLFLRTTRSTQLTREGQRFFDNCHQGVTHIVEAMNDMLELRQGPPRGLVRISSTVGFGRKVVAPLLDKFVKVYPDIAIDLLLDDRPTDFASEQIDVAFRNGRIEDSSIIAKQLIPMQMALCAAPSYVATHGLPQTLDELAQHECINFRFSSGRIFEWEFKVDGVVRKYMPRARMTFNDADLVLHAVLEGWGIAQMAGYQICQPLADQQLVVALRRHAPDDRGHYICYLSRQHLPTRIRVFIDFMTDHIRAMRLNCLTDFNLLADEDTAAPGVLA</sequence>
<dbReference type="InterPro" id="IPR000847">
    <property type="entry name" value="LysR_HTH_N"/>
</dbReference>
<dbReference type="PANTHER" id="PTHR30537:SF5">
    <property type="entry name" value="HTH-TYPE TRANSCRIPTIONAL ACTIVATOR TTDR-RELATED"/>
    <property type="match status" value="1"/>
</dbReference>
<dbReference type="GO" id="GO:0003677">
    <property type="term" value="F:DNA binding"/>
    <property type="evidence" value="ECO:0007669"/>
    <property type="project" value="UniProtKB-KW"/>
</dbReference>
<dbReference type="RefSeq" id="WP_124682320.1">
    <property type="nucleotide sequence ID" value="NZ_CP033969.1"/>
</dbReference>
<dbReference type="AlphaFoldDB" id="A0A3G8GWU8"/>
<evidence type="ECO:0000256" key="5">
    <source>
        <dbReference type="SAM" id="MobiDB-lite"/>
    </source>
</evidence>
<proteinExistence type="inferred from homology"/>
<dbReference type="Pfam" id="PF03466">
    <property type="entry name" value="LysR_substrate"/>
    <property type="match status" value="1"/>
</dbReference>
<evidence type="ECO:0000313" key="8">
    <source>
        <dbReference type="Proteomes" id="UP000270411"/>
    </source>
</evidence>
<protein>
    <submittedName>
        <fullName evidence="7">LysR family transcriptional regulator</fullName>
    </submittedName>
</protein>